<dbReference type="Ensembl" id="ENSPCET00000005772.1">
    <property type="protein sequence ID" value="ENSPCEP00000005566.1"/>
    <property type="gene ID" value="ENSPCEG00000004314.1"/>
</dbReference>
<dbReference type="InterPro" id="IPR036396">
    <property type="entry name" value="Cyt_P450_sf"/>
</dbReference>
<keyword evidence="13" id="KW-0755">Steroidogenesis</keyword>
<evidence type="ECO:0000256" key="12">
    <source>
        <dbReference type="ARBA" id="ARBA00023136"/>
    </source>
</evidence>
<keyword evidence="10 16" id="KW-0503">Monooxygenase</keyword>
<dbReference type="PRINTS" id="PR00385">
    <property type="entry name" value="P450"/>
</dbReference>
<evidence type="ECO:0000256" key="16">
    <source>
        <dbReference type="RuleBase" id="RU000461"/>
    </source>
</evidence>
<dbReference type="AlphaFoldDB" id="A0A8C8RIL5"/>
<dbReference type="GO" id="GO:0008203">
    <property type="term" value="P:cholesterol metabolic process"/>
    <property type="evidence" value="ECO:0007669"/>
    <property type="project" value="TreeGrafter"/>
</dbReference>
<reference evidence="17" key="1">
    <citation type="submission" date="2025-08" db="UniProtKB">
        <authorList>
            <consortium name="Ensembl"/>
        </authorList>
    </citation>
    <scope>IDENTIFICATION</scope>
</reference>
<dbReference type="PANTHER" id="PTHR24279:SF1">
    <property type="entry name" value="CYTOCHROME P450 11B2, MITOCHONDRIAL"/>
    <property type="match status" value="1"/>
</dbReference>
<evidence type="ECO:0000313" key="18">
    <source>
        <dbReference type="Proteomes" id="UP000694393"/>
    </source>
</evidence>
<keyword evidence="8 16" id="KW-0560">Oxidoreductase</keyword>
<comment type="similarity">
    <text evidence="3 16">Belongs to the cytochrome P450 family.</text>
</comment>
<feature type="binding site" description="axial binding residue" evidence="15">
    <location>
        <position position="496"/>
    </location>
    <ligand>
        <name>heme</name>
        <dbReference type="ChEBI" id="CHEBI:30413"/>
    </ligand>
    <ligandPart>
        <name>Fe</name>
        <dbReference type="ChEBI" id="CHEBI:18248"/>
    </ligandPart>
</feature>
<dbReference type="InterPro" id="IPR001128">
    <property type="entry name" value="Cyt_P450"/>
</dbReference>
<dbReference type="InterPro" id="IPR002401">
    <property type="entry name" value="Cyt_P450_E_grp-I"/>
</dbReference>
<keyword evidence="12" id="KW-0472">Membrane</keyword>
<name>A0A8C8RIL5_9SAUR</name>
<evidence type="ECO:0000256" key="6">
    <source>
        <dbReference type="ARBA" id="ARBA00022723"/>
    </source>
</evidence>
<evidence type="ECO:0000256" key="3">
    <source>
        <dbReference type="ARBA" id="ARBA00010617"/>
    </source>
</evidence>
<dbReference type="InterPro" id="IPR017972">
    <property type="entry name" value="Cyt_P450_CS"/>
</dbReference>
<dbReference type="GO" id="GO:0071375">
    <property type="term" value="P:cellular response to peptide hormone stimulus"/>
    <property type="evidence" value="ECO:0007669"/>
    <property type="project" value="TreeGrafter"/>
</dbReference>
<dbReference type="GO" id="GO:0006704">
    <property type="term" value="P:glucocorticoid biosynthetic process"/>
    <property type="evidence" value="ECO:0007669"/>
    <property type="project" value="TreeGrafter"/>
</dbReference>
<dbReference type="GO" id="GO:0047783">
    <property type="term" value="F:corticosterone 18-monooxygenase activity"/>
    <property type="evidence" value="ECO:0007669"/>
    <property type="project" value="TreeGrafter"/>
</dbReference>
<accession>A0A8C8RIL5</accession>
<evidence type="ECO:0000256" key="10">
    <source>
        <dbReference type="ARBA" id="ARBA00023033"/>
    </source>
</evidence>
<evidence type="ECO:0000256" key="5">
    <source>
        <dbReference type="ARBA" id="ARBA00022617"/>
    </source>
</evidence>
<dbReference type="FunFam" id="1.10.630.10:FF:000073">
    <property type="entry name" value="Cytochrome P450 family 27 subfamily C member 1"/>
    <property type="match status" value="1"/>
</dbReference>
<organism evidence="17 18">
    <name type="scientific">Pelusios castaneus</name>
    <name type="common">West African mud turtle</name>
    <dbReference type="NCBI Taxonomy" id="367368"/>
    <lineage>
        <taxon>Eukaryota</taxon>
        <taxon>Metazoa</taxon>
        <taxon>Chordata</taxon>
        <taxon>Craniata</taxon>
        <taxon>Vertebrata</taxon>
        <taxon>Euteleostomi</taxon>
        <taxon>Archelosauria</taxon>
        <taxon>Testudinata</taxon>
        <taxon>Testudines</taxon>
        <taxon>Pleurodira</taxon>
        <taxon>Pelomedusidae</taxon>
        <taxon>Pelusios</taxon>
    </lineage>
</organism>
<evidence type="ECO:0000313" key="17">
    <source>
        <dbReference type="Ensembl" id="ENSPCEP00000005566.1"/>
    </source>
</evidence>
<evidence type="ECO:0000256" key="14">
    <source>
        <dbReference type="ARBA" id="ARBA00042800"/>
    </source>
</evidence>
<dbReference type="CDD" id="cd20644">
    <property type="entry name" value="CYP11B"/>
    <property type="match status" value="1"/>
</dbReference>
<keyword evidence="6 15" id="KW-0479">Metal-binding</keyword>
<dbReference type="PANTHER" id="PTHR24279">
    <property type="entry name" value="CYTOCHROME P450"/>
    <property type="match status" value="1"/>
</dbReference>
<keyword evidence="5 15" id="KW-0349">Heme</keyword>
<dbReference type="Gene3D" id="1.10.630.10">
    <property type="entry name" value="Cytochrome P450"/>
    <property type="match status" value="1"/>
</dbReference>
<evidence type="ECO:0000256" key="11">
    <source>
        <dbReference type="ARBA" id="ARBA00023128"/>
    </source>
</evidence>
<evidence type="ECO:0000256" key="1">
    <source>
        <dbReference type="ARBA" id="ARBA00001971"/>
    </source>
</evidence>
<dbReference type="InterPro" id="IPR050479">
    <property type="entry name" value="CYP11_CYP27_families"/>
</dbReference>
<dbReference type="GO" id="GO:0034650">
    <property type="term" value="P:cortisol metabolic process"/>
    <property type="evidence" value="ECO:0007669"/>
    <property type="project" value="TreeGrafter"/>
</dbReference>
<evidence type="ECO:0000256" key="7">
    <source>
        <dbReference type="ARBA" id="ARBA00022946"/>
    </source>
</evidence>
<evidence type="ECO:0000256" key="8">
    <source>
        <dbReference type="ARBA" id="ARBA00023002"/>
    </source>
</evidence>
<evidence type="ECO:0000256" key="15">
    <source>
        <dbReference type="PIRSR" id="PIRSR602401-1"/>
    </source>
</evidence>
<evidence type="ECO:0000256" key="2">
    <source>
        <dbReference type="ARBA" id="ARBA00004325"/>
    </source>
</evidence>
<keyword evidence="9 15" id="KW-0408">Iron</keyword>
<reference evidence="17" key="2">
    <citation type="submission" date="2025-09" db="UniProtKB">
        <authorList>
            <consortium name="Ensembl"/>
        </authorList>
    </citation>
    <scope>IDENTIFICATION</scope>
</reference>
<dbReference type="Proteomes" id="UP000694393">
    <property type="component" value="Unplaced"/>
</dbReference>
<dbReference type="Pfam" id="PF00067">
    <property type="entry name" value="p450"/>
    <property type="match status" value="1"/>
</dbReference>
<dbReference type="EC" id="1.14.15.4" evidence="4"/>
<keyword evidence="11" id="KW-0496">Mitochondrion</keyword>
<dbReference type="PROSITE" id="PS00086">
    <property type="entry name" value="CYTOCHROME_P450"/>
    <property type="match status" value="1"/>
</dbReference>
<dbReference type="GO" id="GO:0020037">
    <property type="term" value="F:heme binding"/>
    <property type="evidence" value="ECO:0007669"/>
    <property type="project" value="InterPro"/>
</dbReference>
<evidence type="ECO:0000256" key="4">
    <source>
        <dbReference type="ARBA" id="ARBA00012767"/>
    </source>
</evidence>
<dbReference type="GO" id="GO:0005506">
    <property type="term" value="F:iron ion binding"/>
    <property type="evidence" value="ECO:0007669"/>
    <property type="project" value="InterPro"/>
</dbReference>
<dbReference type="GO" id="GO:0004507">
    <property type="term" value="F:steroid 11-beta-monooxygenase activity"/>
    <property type="evidence" value="ECO:0007669"/>
    <property type="project" value="UniProtKB-EC"/>
</dbReference>
<evidence type="ECO:0000256" key="13">
    <source>
        <dbReference type="ARBA" id="ARBA00023250"/>
    </source>
</evidence>
<dbReference type="SUPFAM" id="SSF48264">
    <property type="entry name" value="Cytochrome P450"/>
    <property type="match status" value="1"/>
</dbReference>
<comment type="subcellular location">
    <subcellularLocation>
        <location evidence="2">Mitochondrion membrane</location>
    </subcellularLocation>
</comment>
<sequence>DTLWAGGPACLATPETHCPKAPALGLSHRTRAGPPGRALPYEAIPRSGRSAWLNLYRFWRSDGFQRFHLLMERSFQRYGPIYRCAALHGAAQGRGAGGEGARGCSSLPAGQSSELPTVGTYNSVNVLLPRDAAQLFQSEGIFPRRMGLESWIAHRQLRNHKCGIFLLRAAGSLSCPPHPRNGEEWRSDRLVLNKEVISPAGTRKFLPFLDAVARDFVSLMQRRISKNARRSLTIDLYGDLFRFTLEASSYALYGERLGLLEESPDAESQRFIGAVETMLRTTLPLLFVPPGLVRWANARLWREHMAAWDTIFSHADRCIQHIYQEFCLGQQRKYSGIMAELLLQAELPLDSIKANIIEFTAGGVDTTAMPLLFTLFELARNPGVQAALRQEIAEAEAQGPRELSKVLNSMPLLKGALKETLRLYPVGITVQRYPTKDVVLQNYCVPAGTLCQVGLYAMGRSPQVFTNPERYDPGRWLSQEDNSFKALAFGFGARQCIGRRLAETEMMLFLMHVLRNFRIDTVSKADIKTVFGFILMPEKPPLLTFRPLY</sequence>
<dbReference type="GO" id="GO:0005743">
    <property type="term" value="C:mitochondrial inner membrane"/>
    <property type="evidence" value="ECO:0007669"/>
    <property type="project" value="TreeGrafter"/>
</dbReference>
<comment type="cofactor">
    <cofactor evidence="1 15">
        <name>heme</name>
        <dbReference type="ChEBI" id="CHEBI:30413"/>
    </cofactor>
</comment>
<proteinExistence type="inferred from homology"/>
<dbReference type="PRINTS" id="PR00463">
    <property type="entry name" value="EP450I"/>
</dbReference>
<keyword evidence="18" id="KW-1185">Reference proteome</keyword>
<evidence type="ECO:0000256" key="9">
    <source>
        <dbReference type="ARBA" id="ARBA00023004"/>
    </source>
</evidence>
<dbReference type="GO" id="GO:0032342">
    <property type="term" value="P:aldosterone biosynthetic process"/>
    <property type="evidence" value="ECO:0007669"/>
    <property type="project" value="TreeGrafter"/>
</dbReference>
<protein>
    <recommendedName>
        <fullName evidence="4">steroid 11beta-monooxygenase</fullName>
        <ecNumber evidence="4">1.14.15.4</ecNumber>
    </recommendedName>
    <alternativeName>
        <fullName evidence="14">Cytochrome P450C11</fullName>
    </alternativeName>
</protein>
<keyword evidence="7" id="KW-0809">Transit peptide</keyword>